<keyword evidence="2" id="KW-1185">Reference proteome</keyword>
<dbReference type="EMBL" id="PVTZ01000004">
    <property type="protein sequence ID" value="PRZ15471.1"/>
    <property type="molecule type" value="Genomic_DNA"/>
</dbReference>
<dbReference type="Proteomes" id="UP000238836">
    <property type="component" value="Unassembled WGS sequence"/>
</dbReference>
<evidence type="ECO:0000313" key="2">
    <source>
        <dbReference type="Proteomes" id="UP000238836"/>
    </source>
</evidence>
<gene>
    <name evidence="1" type="ORF">CLV36_104196</name>
</gene>
<sequence>MGQICYIYLSKPNGKPFILKLTNAVCEIIPTGYLIKAGKSLEKGGEEHV</sequence>
<accession>A0ABX5EQB5</accession>
<proteinExistence type="predicted"/>
<evidence type="ECO:0000313" key="1">
    <source>
        <dbReference type="EMBL" id="PRZ15471.1"/>
    </source>
</evidence>
<comment type="caution">
    <text evidence="1">The sequence shown here is derived from an EMBL/GenBank/DDBJ whole genome shotgun (WGS) entry which is preliminary data.</text>
</comment>
<name>A0ABX5EQB5_9BACL</name>
<protein>
    <submittedName>
        <fullName evidence="1">Uncharacterized protein</fullName>
    </submittedName>
</protein>
<reference evidence="1 2" key="1">
    <citation type="submission" date="2018-03" db="EMBL/GenBank/DDBJ databases">
        <title>Genomic Encyclopedia of Archaeal and Bacterial Type Strains, Phase II (KMG-II): from individual species to whole genera.</title>
        <authorList>
            <person name="Goeker M."/>
        </authorList>
    </citation>
    <scope>NUCLEOTIDE SEQUENCE [LARGE SCALE GENOMIC DNA]</scope>
    <source>
        <strain evidence="1 2">RHA1</strain>
    </source>
</reference>
<organism evidence="1 2">
    <name type="scientific">Laceyella sediminis</name>
    <dbReference type="NCBI Taxonomy" id="573074"/>
    <lineage>
        <taxon>Bacteria</taxon>
        <taxon>Bacillati</taxon>
        <taxon>Bacillota</taxon>
        <taxon>Bacilli</taxon>
        <taxon>Bacillales</taxon>
        <taxon>Thermoactinomycetaceae</taxon>
        <taxon>Laceyella</taxon>
    </lineage>
</organism>